<comment type="subcellular location">
    <subcellularLocation>
        <location evidence="1">Host cell membrane</location>
        <topology evidence="1">Single-pass type I membrane protein</topology>
    </subcellularLocation>
    <subcellularLocation>
        <location evidence="2">Host endomembrane system</location>
        <topology evidence="2">Peripheral membrane protein</topology>
    </subcellularLocation>
    <subcellularLocation>
        <location evidence="3">Virion membrane</location>
        <topology evidence="3">Single-pass type I membrane protein</topology>
    </subcellularLocation>
</comment>
<keyword evidence="8 15" id="KW-1133">Transmembrane helix</keyword>
<name>A0A1A8ALK8_NOTFU</name>
<dbReference type="Pfam" id="PF00429">
    <property type="entry name" value="TLV_coat"/>
    <property type="match status" value="1"/>
</dbReference>
<reference evidence="16" key="2">
    <citation type="submission" date="2016-06" db="EMBL/GenBank/DDBJ databases">
        <title>The genome of a short-lived fish provides insights into sex chromosome evolution and the genetic control of aging.</title>
        <authorList>
            <person name="Reichwald K."/>
            <person name="Felder M."/>
            <person name="Petzold A."/>
            <person name="Koch P."/>
            <person name="Groth M."/>
            <person name="Platzer M."/>
        </authorList>
    </citation>
    <scope>NUCLEOTIDE SEQUENCE</scope>
    <source>
        <tissue evidence="16">Brain</tissue>
    </source>
</reference>
<evidence type="ECO:0000256" key="15">
    <source>
        <dbReference type="SAM" id="Phobius"/>
    </source>
</evidence>
<evidence type="ECO:0000256" key="2">
    <source>
        <dbReference type="ARBA" id="ARBA00004531"/>
    </source>
</evidence>
<dbReference type="AlphaFoldDB" id="A0A1A8ALK8"/>
<evidence type="ECO:0000256" key="12">
    <source>
        <dbReference type="ARBA" id="ARBA00023180"/>
    </source>
</evidence>
<dbReference type="SUPFAM" id="SSF58069">
    <property type="entry name" value="Virus ectodomain"/>
    <property type="match status" value="1"/>
</dbReference>
<keyword evidence="13" id="KW-0449">Lipoprotein</keyword>
<keyword evidence="12" id="KW-0325">Glycoprotein</keyword>
<evidence type="ECO:0000313" key="16">
    <source>
        <dbReference type="EMBL" id="SBP55356.1"/>
    </source>
</evidence>
<evidence type="ECO:0000256" key="7">
    <source>
        <dbReference type="ARBA" id="ARBA00022870"/>
    </source>
</evidence>
<keyword evidence="4" id="KW-1032">Host cell membrane</keyword>
<evidence type="ECO:0000256" key="11">
    <source>
        <dbReference type="ARBA" id="ARBA00023157"/>
    </source>
</evidence>
<evidence type="ECO:0000256" key="5">
    <source>
        <dbReference type="ARBA" id="ARBA00022581"/>
    </source>
</evidence>
<feature type="transmembrane region" description="Helical" evidence="15">
    <location>
        <begin position="9"/>
        <end position="28"/>
    </location>
</feature>
<dbReference type="Gene3D" id="1.10.287.210">
    <property type="match status" value="1"/>
</dbReference>
<evidence type="ECO:0000256" key="3">
    <source>
        <dbReference type="ARBA" id="ARBA00004563"/>
    </source>
</evidence>
<evidence type="ECO:0000256" key="13">
    <source>
        <dbReference type="ARBA" id="ARBA00023288"/>
    </source>
</evidence>
<organism evidence="16">
    <name type="scientific">Nothobranchius furzeri</name>
    <name type="common">Turquoise killifish</name>
    <dbReference type="NCBI Taxonomy" id="105023"/>
    <lineage>
        <taxon>Eukaryota</taxon>
        <taxon>Metazoa</taxon>
        <taxon>Chordata</taxon>
        <taxon>Craniata</taxon>
        <taxon>Vertebrata</taxon>
        <taxon>Euteleostomi</taxon>
        <taxon>Actinopterygii</taxon>
        <taxon>Neopterygii</taxon>
        <taxon>Teleostei</taxon>
        <taxon>Neoteleostei</taxon>
        <taxon>Acanthomorphata</taxon>
        <taxon>Ovalentaria</taxon>
        <taxon>Atherinomorphae</taxon>
        <taxon>Cyprinodontiformes</taxon>
        <taxon>Nothobranchiidae</taxon>
        <taxon>Nothobranchius</taxon>
    </lineage>
</organism>
<dbReference type="EMBL" id="HAEJ01006379">
    <property type="protein sequence ID" value="SBS46836.1"/>
    <property type="molecule type" value="Transcribed_RNA"/>
</dbReference>
<dbReference type="PANTHER" id="PTHR10424">
    <property type="entry name" value="VIRAL ENVELOPE PROTEIN"/>
    <property type="match status" value="1"/>
</dbReference>
<gene>
    <name evidence="16" type="primary">Nfu_g_1_024458</name>
</gene>
<keyword evidence="9 15" id="KW-0472">Membrane</keyword>
<evidence type="ECO:0008006" key="17">
    <source>
        <dbReference type="Google" id="ProtNLM"/>
    </source>
</evidence>
<feature type="region of interest" description="Disordered" evidence="14">
    <location>
        <begin position="226"/>
        <end position="249"/>
    </location>
</feature>
<keyword evidence="11" id="KW-1015">Disulfide bond</keyword>
<sequence length="757" mass="83897">MMAEEKKGVLSLITVLFWMTLGGLMVVLEEVKMETMAEEQIVDPSQEHTLDDLVNDEAAHRDQVKYNPAGRMQHRSASLPAFDVAVVKTGVTTTIPNNVLTTIKINKIPDSVTTVPNNVLTTSATTTTTVIPDVLTTTAPVEEGRSDWSSSSHLQLVTPLILRPETTPVSKLRSVTTKPPVSTTTPTGDVAVKSDFPTEASGSNHVCNLTQQGQNEQEVTNRKAVPKPLFGPIRPGPGSNTGPISPRAGRPLPIEDRLWDAAMQNSWYKWALYTTREMTPNDCIVCAQAPGMLPEVVPEKYTSSECAITQRRTCKTRKEIEINKKIPPILKLPLCGFHCRLLHGTRDKHKYVKKYAEYNILEECAEFAIQTDQNGPPTDYKIDYSADYECFASGGFADNGGVDVGNTSVNCNVTWVLSWFPHANMTPLLIDTPVWYENPVTLSQDCENISMTIPTLDLIGEQDIPVADSYWMCGGDVLMNVLPSFWVGLCTLVRMKVPVTILHEGVSELLQLETTNRRRTKRYDVFDHKVHLNAIGLPTGIPIEFQARDEVVAGLESILPWITINKNVKWINYVYFNQQRILNYTVNNLGLLGEQLHATVKMTLQHDQALDWLLAEKGGLCKFLNSSGQECCTYIPSNTAPDGAFTEGMRKLKDLKIELRENAGRESWSLDSLALKLGQWGAILVKAGISAIVVLILISLLACCILPVVRRLWERTLAAQMNLAASSQYVQMEMAAMDSARHPMCLKNGTADEMAVE</sequence>
<evidence type="ECO:0000256" key="6">
    <source>
        <dbReference type="ARBA" id="ARBA00022692"/>
    </source>
</evidence>
<evidence type="ECO:0000256" key="9">
    <source>
        <dbReference type="ARBA" id="ARBA00023136"/>
    </source>
</evidence>
<accession>A0A1A8ALK8</accession>
<dbReference type="PANTHER" id="PTHR10424:SF81">
    <property type="entry name" value="ERVV2 PROTEIN"/>
    <property type="match status" value="1"/>
</dbReference>
<evidence type="ECO:0000256" key="1">
    <source>
        <dbReference type="ARBA" id="ARBA00004402"/>
    </source>
</evidence>
<feature type="compositionally biased region" description="Low complexity" evidence="14">
    <location>
        <begin position="174"/>
        <end position="187"/>
    </location>
</feature>
<keyword evidence="5" id="KW-0945">Host-virus interaction</keyword>
<evidence type="ECO:0000256" key="4">
    <source>
        <dbReference type="ARBA" id="ARBA00022511"/>
    </source>
</evidence>
<keyword evidence="10" id="KW-0564">Palmitate</keyword>
<reference evidence="16" key="1">
    <citation type="submission" date="2016-05" db="EMBL/GenBank/DDBJ databases">
        <authorList>
            <person name="Lavstsen T."/>
            <person name="Jespersen J.S."/>
        </authorList>
    </citation>
    <scope>NUCLEOTIDE SEQUENCE</scope>
    <source>
        <tissue evidence="16">Brain</tissue>
    </source>
</reference>
<keyword evidence="6 15" id="KW-0812">Transmembrane</keyword>
<evidence type="ECO:0000256" key="14">
    <source>
        <dbReference type="SAM" id="MobiDB-lite"/>
    </source>
</evidence>
<evidence type="ECO:0000256" key="10">
    <source>
        <dbReference type="ARBA" id="ARBA00023139"/>
    </source>
</evidence>
<evidence type="ECO:0000256" key="8">
    <source>
        <dbReference type="ARBA" id="ARBA00022989"/>
    </source>
</evidence>
<dbReference type="InterPro" id="IPR018154">
    <property type="entry name" value="TLV/ENV_coat_polyprotein"/>
</dbReference>
<feature type="transmembrane region" description="Helical" evidence="15">
    <location>
        <begin position="680"/>
        <end position="709"/>
    </location>
</feature>
<proteinExistence type="predicted"/>
<feature type="region of interest" description="Disordered" evidence="14">
    <location>
        <begin position="171"/>
        <end position="191"/>
    </location>
</feature>
<keyword evidence="7" id="KW-1043">Host membrane</keyword>
<dbReference type="EMBL" id="HADY01016871">
    <property type="protein sequence ID" value="SBP55356.1"/>
    <property type="molecule type" value="Transcribed_RNA"/>
</dbReference>
<protein>
    <recommendedName>
        <fullName evidence="17">Envelope glycoprotein</fullName>
    </recommendedName>
</protein>